<dbReference type="OrthoDB" id="66881at2759"/>
<dbReference type="GO" id="GO:0004499">
    <property type="term" value="F:N,N-dimethylaniline monooxygenase activity"/>
    <property type="evidence" value="ECO:0007669"/>
    <property type="project" value="InterPro"/>
</dbReference>
<dbReference type="AlphaFoldDB" id="A0A3S3N146"/>
<dbReference type="PRINTS" id="PR00368">
    <property type="entry name" value="FADPNR"/>
</dbReference>
<dbReference type="Gene3D" id="3.50.50.60">
    <property type="entry name" value="FAD/NAD(P)-binding domain"/>
    <property type="match status" value="1"/>
</dbReference>
<dbReference type="GO" id="GO:0050660">
    <property type="term" value="F:flavin adenine dinucleotide binding"/>
    <property type="evidence" value="ECO:0007669"/>
    <property type="project" value="InterPro"/>
</dbReference>
<keyword evidence="2 6" id="KW-0285">Flavoprotein</keyword>
<dbReference type="EC" id="1.-.-.-" evidence="6"/>
<evidence type="ECO:0000256" key="2">
    <source>
        <dbReference type="ARBA" id="ARBA00022630"/>
    </source>
</evidence>
<evidence type="ECO:0000313" key="7">
    <source>
        <dbReference type="EMBL" id="RWR90211.1"/>
    </source>
</evidence>
<dbReference type="InterPro" id="IPR036188">
    <property type="entry name" value="FAD/NAD-bd_sf"/>
</dbReference>
<dbReference type="InterPro" id="IPR000960">
    <property type="entry name" value="Flavin_mOase"/>
</dbReference>
<comment type="cofactor">
    <cofactor evidence="6">
        <name>FAD</name>
        <dbReference type="ChEBI" id="CHEBI:57692"/>
    </cofactor>
</comment>
<evidence type="ECO:0000256" key="5">
    <source>
        <dbReference type="ARBA" id="ARBA00047707"/>
    </source>
</evidence>
<dbReference type="SUPFAM" id="SSF51905">
    <property type="entry name" value="FAD/NAD(P)-binding domain"/>
    <property type="match status" value="2"/>
</dbReference>
<dbReference type="Proteomes" id="UP000283530">
    <property type="component" value="Unassembled WGS sequence"/>
</dbReference>
<proteinExistence type="inferred from homology"/>
<dbReference type="PANTHER" id="PTHR43539">
    <property type="entry name" value="FLAVIN-BINDING MONOOXYGENASE-LIKE PROTEIN (AFU_ORTHOLOGUE AFUA_4G09220)"/>
    <property type="match status" value="1"/>
</dbReference>
<keyword evidence="8" id="KW-1185">Reference proteome</keyword>
<dbReference type="EMBL" id="QPKB01000008">
    <property type="protein sequence ID" value="RWR90211.1"/>
    <property type="molecule type" value="Genomic_DNA"/>
</dbReference>
<dbReference type="PRINTS" id="PR00469">
    <property type="entry name" value="PNDRDTASEII"/>
</dbReference>
<name>A0A3S3N146_9MAGN</name>
<dbReference type="InterPro" id="IPR050982">
    <property type="entry name" value="Auxin_biosynth/cation_transpt"/>
</dbReference>
<dbReference type="InterPro" id="IPR020946">
    <property type="entry name" value="Flavin_mOase-like"/>
</dbReference>
<evidence type="ECO:0000256" key="6">
    <source>
        <dbReference type="RuleBase" id="RU361177"/>
    </source>
</evidence>
<evidence type="ECO:0000256" key="3">
    <source>
        <dbReference type="ARBA" id="ARBA00022827"/>
    </source>
</evidence>
<gene>
    <name evidence="7" type="ORF">CKAN_01929600</name>
</gene>
<keyword evidence="4 6" id="KW-0560">Oxidoreductase</keyword>
<organism evidence="7 8">
    <name type="scientific">Cinnamomum micranthum f. kanehirae</name>
    <dbReference type="NCBI Taxonomy" id="337451"/>
    <lineage>
        <taxon>Eukaryota</taxon>
        <taxon>Viridiplantae</taxon>
        <taxon>Streptophyta</taxon>
        <taxon>Embryophyta</taxon>
        <taxon>Tracheophyta</taxon>
        <taxon>Spermatophyta</taxon>
        <taxon>Magnoliopsida</taxon>
        <taxon>Magnoliidae</taxon>
        <taxon>Laurales</taxon>
        <taxon>Lauraceae</taxon>
        <taxon>Cinnamomum</taxon>
    </lineage>
</organism>
<dbReference type="GO" id="GO:0050661">
    <property type="term" value="F:NADP binding"/>
    <property type="evidence" value="ECO:0007669"/>
    <property type="project" value="InterPro"/>
</dbReference>
<keyword evidence="3 6" id="KW-0274">FAD</keyword>
<accession>A0A3S3N146</accession>
<evidence type="ECO:0000256" key="1">
    <source>
        <dbReference type="ARBA" id="ARBA00009183"/>
    </source>
</evidence>
<reference evidence="7 8" key="1">
    <citation type="journal article" date="2019" name="Nat. Plants">
        <title>Stout camphor tree genome fills gaps in understanding of flowering plant genome evolution.</title>
        <authorList>
            <person name="Chaw S.M."/>
            <person name="Liu Y.C."/>
            <person name="Wu Y.W."/>
            <person name="Wang H.Y."/>
            <person name="Lin C.I."/>
            <person name="Wu C.S."/>
            <person name="Ke H.M."/>
            <person name="Chang L.Y."/>
            <person name="Hsu C.Y."/>
            <person name="Yang H.T."/>
            <person name="Sudianto E."/>
            <person name="Hsu M.H."/>
            <person name="Wu K.P."/>
            <person name="Wang L.N."/>
            <person name="Leebens-Mack J.H."/>
            <person name="Tsai I.J."/>
        </authorList>
    </citation>
    <scope>NUCLEOTIDE SEQUENCE [LARGE SCALE GENOMIC DNA]</scope>
    <source>
        <strain evidence="8">cv. Chaw 1501</strain>
        <tissue evidence="7">Young leaves</tissue>
    </source>
</reference>
<keyword evidence="6" id="KW-0503">Monooxygenase</keyword>
<evidence type="ECO:0000256" key="4">
    <source>
        <dbReference type="ARBA" id="ARBA00023002"/>
    </source>
</evidence>
<dbReference type="STRING" id="337451.A0A3S3N146"/>
<evidence type="ECO:0000313" key="8">
    <source>
        <dbReference type="Proteomes" id="UP000283530"/>
    </source>
</evidence>
<dbReference type="PIRSF" id="PIRSF000332">
    <property type="entry name" value="FMO"/>
    <property type="match status" value="1"/>
</dbReference>
<comment type="caution">
    <text evidence="7">The sequence shown here is derived from an EMBL/GenBank/DDBJ whole genome shotgun (WGS) entry which is preliminary data.</text>
</comment>
<dbReference type="GO" id="GO:0103075">
    <property type="term" value="F:indole-3-pyruvate monooxygenase activity"/>
    <property type="evidence" value="ECO:0007669"/>
    <property type="project" value="UniProtKB-EC"/>
</dbReference>
<protein>
    <recommendedName>
        <fullName evidence="6">Flavin-containing monooxygenase</fullName>
        <ecNumber evidence="6">1.-.-.-</ecNumber>
    </recommendedName>
</protein>
<dbReference type="PANTHER" id="PTHR43539:SF9">
    <property type="entry name" value="INDOLE-3-PYRUVATE MONOOXYGENASE YUCCA11-RELATED"/>
    <property type="match status" value="1"/>
</dbReference>
<sequence>MEIAVVIVGAGPSGIATSACLNLHSISNIVLEREDCSASLWRKRAYNRLNLHLAKEFCQLPHMPHPPNAPTFLSKKDFINYIDDYVTHFNVNPIYRQSVESARYDATIGRWRVEAKDTCSGEVIEYIARFLVVATGENSEGSIPEIPGLDTFSGDVIHSSQFKSGKSYSGKAVLVVGSGNSGMEIAYDLSNYGAVASIVIRNPSHIVTKEIVHLGMVLLKFLPLSLVDSLTLIQSRWKFGDLSKYGLRRPKEGPFFIKATKGHSPVLDVGTIGKIKTGEIKVLPALKGLKGNEATFANGEAHCFDAIVFATGYISTAKRWLQDGDDLLNKDGMPRSRFPNHWKGKMGLYCAGFSSRGLDGVATDARMIAEDIKKICMEEELEPPLK</sequence>
<dbReference type="Pfam" id="PF00743">
    <property type="entry name" value="FMO-like"/>
    <property type="match status" value="1"/>
</dbReference>
<comment type="similarity">
    <text evidence="1 6">Belongs to the FMO family.</text>
</comment>
<comment type="catalytic activity">
    <reaction evidence="5">
        <text>indole-3-pyruvate + NADPH + O2 + H(+) = (indol-3-yl)acetate + CO2 + NADP(+) + H2O</text>
        <dbReference type="Rhea" id="RHEA:34331"/>
        <dbReference type="ChEBI" id="CHEBI:15377"/>
        <dbReference type="ChEBI" id="CHEBI:15378"/>
        <dbReference type="ChEBI" id="CHEBI:15379"/>
        <dbReference type="ChEBI" id="CHEBI:16526"/>
        <dbReference type="ChEBI" id="CHEBI:17640"/>
        <dbReference type="ChEBI" id="CHEBI:30854"/>
        <dbReference type="ChEBI" id="CHEBI:57783"/>
        <dbReference type="ChEBI" id="CHEBI:58349"/>
        <dbReference type="EC" id="1.14.13.168"/>
    </reaction>
</comment>